<dbReference type="RefSeq" id="WP_166162827.1">
    <property type="nucleotide sequence ID" value="NZ_CP049740.1"/>
</dbReference>
<evidence type="ECO:0000256" key="1">
    <source>
        <dbReference type="SAM" id="Phobius"/>
    </source>
</evidence>
<feature type="transmembrane region" description="Helical" evidence="1">
    <location>
        <begin position="51"/>
        <end position="72"/>
    </location>
</feature>
<gene>
    <name evidence="2" type="ORF">G7057_08670</name>
</gene>
<sequence>MASLARFCYILGASLVMAALGAAGLLDLQCFYLENPKLASLFSFQNDEGHLVKVLIVIAVSFTFVLAVLTWFNTANPKVWENFSVYHEEV</sequence>
<dbReference type="KEGG" id="jar:G7057_08670"/>
<keyword evidence="1" id="KW-0812">Transmembrane</keyword>
<accession>A0A6G7KB44</accession>
<dbReference type="AlphaFoldDB" id="A0A6G7KB44"/>
<keyword evidence="3" id="KW-1185">Reference proteome</keyword>
<protein>
    <submittedName>
        <fullName evidence="2">Uncharacterized protein</fullName>
    </submittedName>
</protein>
<name>A0A6G7KB44_9LACT</name>
<reference evidence="2 3" key="1">
    <citation type="journal article" date="2017" name="Int. J. Syst. Evol. Microbiol.">
        <title>Jeotgalibaca porci sp. nov. and Jeotgalibaca arthritidis sp. nov., isolated from pigs, and emended description of the genus Jeotgalibaca.</title>
        <authorList>
            <person name="Zamora L."/>
            <person name="Perez-Sancho M."/>
            <person name="Dominguez L."/>
            <person name="Fernandez-Garayzabal J.F."/>
            <person name="Vela A.I."/>
        </authorList>
    </citation>
    <scope>NUCLEOTIDE SEQUENCE [LARGE SCALE GENOMIC DNA]</scope>
    <source>
        <strain evidence="2 3">CECT 9157</strain>
    </source>
</reference>
<keyword evidence="1" id="KW-0472">Membrane</keyword>
<feature type="transmembrane region" description="Helical" evidence="1">
    <location>
        <begin position="7"/>
        <end position="26"/>
    </location>
</feature>
<keyword evidence="1" id="KW-1133">Transmembrane helix</keyword>
<evidence type="ECO:0000313" key="3">
    <source>
        <dbReference type="Proteomes" id="UP000501451"/>
    </source>
</evidence>
<organism evidence="2 3">
    <name type="scientific">Jeotgalibaca arthritidis</name>
    <dbReference type="NCBI Taxonomy" id="1868794"/>
    <lineage>
        <taxon>Bacteria</taxon>
        <taxon>Bacillati</taxon>
        <taxon>Bacillota</taxon>
        <taxon>Bacilli</taxon>
        <taxon>Lactobacillales</taxon>
        <taxon>Carnobacteriaceae</taxon>
        <taxon>Jeotgalibaca</taxon>
    </lineage>
</organism>
<dbReference type="EMBL" id="CP049740">
    <property type="protein sequence ID" value="QII82488.1"/>
    <property type="molecule type" value="Genomic_DNA"/>
</dbReference>
<dbReference type="Proteomes" id="UP000501451">
    <property type="component" value="Chromosome"/>
</dbReference>
<proteinExistence type="predicted"/>
<evidence type="ECO:0000313" key="2">
    <source>
        <dbReference type="EMBL" id="QII82488.1"/>
    </source>
</evidence>